<dbReference type="Ensembl" id="ENSSGRT00000072986.1">
    <property type="protein sequence ID" value="ENSSGRP00000068491.1"/>
    <property type="gene ID" value="ENSSGRG00000033969.1"/>
</dbReference>
<dbReference type="Proteomes" id="UP000472262">
    <property type="component" value="Unassembled WGS sequence"/>
</dbReference>
<comment type="similarity">
    <text evidence="2">Belongs to the arrestin family.</text>
</comment>
<keyword evidence="3" id="KW-0963">Cytoplasm</keyword>
<dbReference type="GO" id="GO:0005737">
    <property type="term" value="C:cytoplasm"/>
    <property type="evidence" value="ECO:0007669"/>
    <property type="project" value="UniProtKB-SubCell"/>
</dbReference>
<dbReference type="PROSITE" id="PS00295">
    <property type="entry name" value="ARRESTINS"/>
    <property type="match status" value="1"/>
</dbReference>
<dbReference type="SUPFAM" id="SSF81296">
    <property type="entry name" value="E set domains"/>
    <property type="match status" value="2"/>
</dbReference>
<dbReference type="PANTHER" id="PTHR11792:SF20">
    <property type="entry name" value="BETA-ARRESTIN-2"/>
    <property type="match status" value="1"/>
</dbReference>
<dbReference type="SMART" id="SM01017">
    <property type="entry name" value="Arrestin_C"/>
    <property type="match status" value="1"/>
</dbReference>
<keyword evidence="4" id="KW-0716">Sensory transduction</keyword>
<keyword evidence="7" id="KW-1185">Reference proteome</keyword>
<dbReference type="Gene3D" id="2.60.40.640">
    <property type="match status" value="1"/>
</dbReference>
<dbReference type="Gene3D" id="2.60.40.840">
    <property type="match status" value="1"/>
</dbReference>
<dbReference type="Pfam" id="PF00339">
    <property type="entry name" value="Arrestin_N"/>
    <property type="match status" value="1"/>
</dbReference>
<dbReference type="PRINTS" id="PR00309">
    <property type="entry name" value="ARRESTIN"/>
</dbReference>
<dbReference type="InterPro" id="IPR014752">
    <property type="entry name" value="Arrestin-like_C"/>
</dbReference>
<dbReference type="PANTHER" id="PTHR11792">
    <property type="entry name" value="ARRESTIN"/>
    <property type="match status" value="1"/>
</dbReference>
<feature type="domain" description="Arrestin C-terminal-like" evidence="5">
    <location>
        <begin position="196"/>
        <end position="351"/>
    </location>
</feature>
<evidence type="ECO:0000313" key="6">
    <source>
        <dbReference type="Ensembl" id="ENSSGRP00000068491.1"/>
    </source>
</evidence>
<dbReference type="InterPro" id="IPR011022">
    <property type="entry name" value="Arrestin_C-like"/>
</dbReference>
<dbReference type="GO" id="GO:0007165">
    <property type="term" value="P:signal transduction"/>
    <property type="evidence" value="ECO:0007669"/>
    <property type="project" value="InterPro"/>
</dbReference>
<sequence>MTFSLSPHYRVFKKSSPNCKLTVYLGKRDFVDHLDHVDPVDGVLLIDPEYLKDRKVFVTLTCAFRYGREDLDVLGLSFRKDLFISSFQAYPPLPEERKPLSRLQERLLKKLGQNAYPFNFTIPQNLPCSVTLQPGPEDTGKACGVDFEVRAFCAKTVDEKTHKRNSVRLVIRKVQYAPEKPGPQPMVETTRSFLMSDRSLHLEASLDKELYYHGEPISVNVHVTNNSTKTVKRIKISVRQYADICLFSTAQYKCPVAQVEADDQMSPSSTFCKVYTLTPTLSNNREKRGLALDGQLKHEDTNLASSTIVKDVSNKEVLGILVSYRVKVKLVVSRGGDVSVELPFVLMHPKPSEQPNSRPQSAVPESDVPVDANLIEFETNNFSQDDDFVFEDFCLTRLWGLNKGLLL</sequence>
<dbReference type="AlphaFoldDB" id="A0A672PYL9"/>
<dbReference type="InterPro" id="IPR011021">
    <property type="entry name" value="Arrestin-like_N"/>
</dbReference>
<reference evidence="6" key="1">
    <citation type="submission" date="2025-08" db="UniProtKB">
        <authorList>
            <consortium name="Ensembl"/>
        </authorList>
    </citation>
    <scope>IDENTIFICATION</scope>
</reference>
<evidence type="ECO:0000256" key="3">
    <source>
        <dbReference type="ARBA" id="ARBA00022490"/>
    </source>
</evidence>
<evidence type="ECO:0000256" key="2">
    <source>
        <dbReference type="ARBA" id="ARBA00005298"/>
    </source>
</evidence>
<dbReference type="GO" id="GO:0070374">
    <property type="term" value="P:positive regulation of ERK1 and ERK2 cascade"/>
    <property type="evidence" value="ECO:0007669"/>
    <property type="project" value="TreeGrafter"/>
</dbReference>
<comment type="subcellular location">
    <subcellularLocation>
        <location evidence="1">Cytoplasm</location>
    </subcellularLocation>
</comment>
<evidence type="ECO:0000259" key="5">
    <source>
        <dbReference type="SMART" id="SM01017"/>
    </source>
</evidence>
<dbReference type="InterPro" id="IPR017864">
    <property type="entry name" value="Arrestin_CS"/>
</dbReference>
<protein>
    <submittedName>
        <fullName evidence="6">Arrestin red cell</fullName>
    </submittedName>
</protein>
<dbReference type="InterPro" id="IPR014756">
    <property type="entry name" value="Ig_E-set"/>
</dbReference>
<proteinExistence type="inferred from homology"/>
<dbReference type="GO" id="GO:0002031">
    <property type="term" value="P:G protein-coupled receptor internalization"/>
    <property type="evidence" value="ECO:0007669"/>
    <property type="project" value="TreeGrafter"/>
</dbReference>
<evidence type="ECO:0000313" key="7">
    <source>
        <dbReference type="Proteomes" id="UP000472262"/>
    </source>
</evidence>
<dbReference type="InterPro" id="IPR014753">
    <property type="entry name" value="Arrestin_N"/>
</dbReference>
<dbReference type="InterPro" id="IPR000698">
    <property type="entry name" value="Arrestin"/>
</dbReference>
<dbReference type="Pfam" id="PF02752">
    <property type="entry name" value="Arrestin_C"/>
    <property type="match status" value="1"/>
</dbReference>
<dbReference type="FunFam" id="2.60.40.840:FF:000001">
    <property type="entry name" value="beta-arrestin-1 isoform X1"/>
    <property type="match status" value="1"/>
</dbReference>
<dbReference type="FunFam" id="2.60.40.640:FF:000003">
    <property type="entry name" value="beta-arrestin-1 isoform X1"/>
    <property type="match status" value="1"/>
</dbReference>
<dbReference type="GO" id="GO:0031701">
    <property type="term" value="F:angiotensin receptor binding"/>
    <property type="evidence" value="ECO:0007669"/>
    <property type="project" value="TreeGrafter"/>
</dbReference>
<evidence type="ECO:0000256" key="1">
    <source>
        <dbReference type="ARBA" id="ARBA00004496"/>
    </source>
</evidence>
<gene>
    <name evidence="6" type="primary">arrb2b</name>
</gene>
<accession>A0A672PYL9</accession>
<name>A0A672PYL9_SINGR</name>
<reference evidence="6" key="2">
    <citation type="submission" date="2025-09" db="UniProtKB">
        <authorList>
            <consortium name="Ensembl"/>
        </authorList>
    </citation>
    <scope>IDENTIFICATION</scope>
</reference>
<organism evidence="6 7">
    <name type="scientific">Sinocyclocheilus grahami</name>
    <name type="common">Dianchi golden-line fish</name>
    <name type="synonym">Barbus grahami</name>
    <dbReference type="NCBI Taxonomy" id="75366"/>
    <lineage>
        <taxon>Eukaryota</taxon>
        <taxon>Metazoa</taxon>
        <taxon>Chordata</taxon>
        <taxon>Craniata</taxon>
        <taxon>Vertebrata</taxon>
        <taxon>Euteleostomi</taxon>
        <taxon>Actinopterygii</taxon>
        <taxon>Neopterygii</taxon>
        <taxon>Teleostei</taxon>
        <taxon>Ostariophysi</taxon>
        <taxon>Cypriniformes</taxon>
        <taxon>Cyprinidae</taxon>
        <taxon>Cyprininae</taxon>
        <taxon>Sinocyclocheilus</taxon>
    </lineage>
</organism>
<evidence type="ECO:0000256" key="4">
    <source>
        <dbReference type="ARBA" id="ARBA00022606"/>
    </source>
</evidence>
<dbReference type="GO" id="GO:0007399">
    <property type="term" value="P:nervous system development"/>
    <property type="evidence" value="ECO:0007669"/>
    <property type="project" value="UniProtKB-ARBA"/>
</dbReference>